<organism evidence="1 2">
    <name type="scientific">Phialocephala subalpina</name>
    <dbReference type="NCBI Taxonomy" id="576137"/>
    <lineage>
        <taxon>Eukaryota</taxon>
        <taxon>Fungi</taxon>
        <taxon>Dikarya</taxon>
        <taxon>Ascomycota</taxon>
        <taxon>Pezizomycotina</taxon>
        <taxon>Leotiomycetes</taxon>
        <taxon>Helotiales</taxon>
        <taxon>Mollisiaceae</taxon>
        <taxon>Phialocephala</taxon>
        <taxon>Phialocephala fortinii species complex</taxon>
    </lineage>
</organism>
<accession>A0A1L7XVC0</accession>
<protein>
    <submittedName>
        <fullName evidence="1">Uncharacterized protein</fullName>
    </submittedName>
</protein>
<proteinExistence type="predicted"/>
<dbReference type="Proteomes" id="UP000184330">
    <property type="component" value="Unassembled WGS sequence"/>
</dbReference>
<dbReference type="EMBL" id="FJOG01000062">
    <property type="protein sequence ID" value="CZR68947.1"/>
    <property type="molecule type" value="Genomic_DNA"/>
</dbReference>
<name>A0A1L7XVC0_9HELO</name>
<sequence>MAIPDDESLLAAVKALRENEPTLARAKVLKQLKENNWELSEKRLKACMTANNLKSAAIASPIIVAQPKLEVQLPRNATYYEVVKHVFKEFTRCRIPLIFLLYL</sequence>
<keyword evidence="2" id="KW-1185">Reference proteome</keyword>
<reference evidence="1 2" key="1">
    <citation type="submission" date="2016-03" db="EMBL/GenBank/DDBJ databases">
        <authorList>
            <person name="Ploux O."/>
        </authorList>
    </citation>
    <scope>NUCLEOTIDE SEQUENCE [LARGE SCALE GENOMIC DNA]</scope>
    <source>
        <strain evidence="1 2">UAMH 11012</strain>
    </source>
</reference>
<dbReference type="AlphaFoldDB" id="A0A1L7XVC0"/>
<gene>
    <name evidence="1" type="ORF">PAC_18848</name>
</gene>
<evidence type="ECO:0000313" key="2">
    <source>
        <dbReference type="Proteomes" id="UP000184330"/>
    </source>
</evidence>
<dbReference type="OrthoDB" id="3528649at2759"/>
<evidence type="ECO:0000313" key="1">
    <source>
        <dbReference type="EMBL" id="CZR68947.1"/>
    </source>
</evidence>